<dbReference type="SUPFAM" id="SSF51338">
    <property type="entry name" value="Composite domain of metallo-dependent hydrolases"/>
    <property type="match status" value="1"/>
</dbReference>
<evidence type="ECO:0000313" key="3">
    <source>
        <dbReference type="Proteomes" id="UP000006892"/>
    </source>
</evidence>
<dbReference type="Proteomes" id="UP001154400">
    <property type="component" value="Chromosome"/>
</dbReference>
<reference evidence="2" key="1">
    <citation type="journal article" date="2010" name="PLoS Genet.">
        <title>The genome of a pathogenic rhodococcus: cooptive virulence underpinned by key gene acquisitions.</title>
        <authorList>
            <person name="Letek M."/>
            <person name="Gonzalez P."/>
            <person name="Macarthur I."/>
            <person name="Rodriguez H."/>
            <person name="Freeman T.C."/>
            <person name="Valero-Rello A."/>
            <person name="Blanco M."/>
            <person name="Buckley T."/>
            <person name="Cherevach I."/>
            <person name="Fahey R."/>
            <person name="Hapeshi A."/>
            <person name="Holdstock J."/>
            <person name="Leadon D."/>
            <person name="Navas J."/>
            <person name="Ocampo A."/>
            <person name="Quail M.A."/>
            <person name="Sanders M."/>
            <person name="Scortti M.M."/>
            <person name="Prescott J.F."/>
            <person name="Fogarty U."/>
            <person name="Meijer W.G."/>
            <person name="Parkhill J."/>
            <person name="Bentley S.D."/>
            <person name="Vazquez-Boland J.A."/>
        </authorList>
    </citation>
    <scope>NUCLEOTIDE SEQUENCE [LARGE SCALE GENOMIC DNA]</scope>
    <source>
        <strain evidence="2 3">103S</strain>
    </source>
</reference>
<dbReference type="InterPro" id="IPR011059">
    <property type="entry name" value="Metal-dep_hydrolase_composite"/>
</dbReference>
<dbReference type="KEGG" id="req:REQ_42880"/>
<protein>
    <submittedName>
        <fullName evidence="2">Amidase</fullName>
    </submittedName>
</protein>
<dbReference type="Gene3D" id="3.20.20.140">
    <property type="entry name" value="Metal-dependent hydrolases"/>
    <property type="match status" value="1"/>
</dbReference>
<dbReference type="CDD" id="cd01300">
    <property type="entry name" value="YtcJ_like"/>
    <property type="match status" value="1"/>
</dbReference>
<dbReference type="PANTHER" id="PTHR22642">
    <property type="entry name" value="IMIDAZOLONEPROPIONASE"/>
    <property type="match status" value="1"/>
</dbReference>
<dbReference type="InterPro" id="IPR032466">
    <property type="entry name" value="Metal_Hydrolase"/>
</dbReference>
<dbReference type="Gene3D" id="3.10.310.70">
    <property type="match status" value="1"/>
</dbReference>
<name>A0A3S5YCQ1_RHOH1</name>
<dbReference type="Pfam" id="PF07969">
    <property type="entry name" value="Amidohydro_3"/>
    <property type="match status" value="1"/>
</dbReference>
<evidence type="ECO:0000313" key="2">
    <source>
        <dbReference type="EMBL" id="CBH50254.1"/>
    </source>
</evidence>
<accession>A0A3S5YCQ1</accession>
<dbReference type="InterPro" id="IPR013108">
    <property type="entry name" value="Amidohydro_3"/>
</dbReference>
<feature type="domain" description="Amidohydrolase 3" evidence="1">
    <location>
        <begin position="69"/>
        <end position="554"/>
    </location>
</feature>
<dbReference type="Gene3D" id="2.30.40.10">
    <property type="entry name" value="Urease, subunit C, domain 1"/>
    <property type="match status" value="1"/>
</dbReference>
<dbReference type="SUPFAM" id="SSF51556">
    <property type="entry name" value="Metallo-dependent hydrolases"/>
    <property type="match status" value="1"/>
</dbReference>
<dbReference type="EMBL" id="FN563149">
    <property type="protein sequence ID" value="CBH50254.1"/>
    <property type="molecule type" value="Genomic_DNA"/>
</dbReference>
<evidence type="ECO:0000259" key="1">
    <source>
        <dbReference type="Pfam" id="PF07969"/>
    </source>
</evidence>
<proteinExistence type="predicted"/>
<dbReference type="GO" id="GO:0016810">
    <property type="term" value="F:hydrolase activity, acting on carbon-nitrogen (but not peptide) bonds"/>
    <property type="evidence" value="ECO:0007669"/>
    <property type="project" value="InterPro"/>
</dbReference>
<organism evidence="2">
    <name type="scientific">Rhodococcus hoagii (strain 103S)</name>
    <name type="common">Rhodococcus equi</name>
    <dbReference type="NCBI Taxonomy" id="685727"/>
    <lineage>
        <taxon>Bacteria</taxon>
        <taxon>Bacillati</taxon>
        <taxon>Actinomycetota</taxon>
        <taxon>Actinomycetes</taxon>
        <taxon>Mycobacteriales</taxon>
        <taxon>Nocardiaceae</taxon>
        <taxon>Prescottella</taxon>
    </lineage>
</organism>
<dbReference type="AlphaFoldDB" id="A0A3S5YCQ1"/>
<dbReference type="PANTHER" id="PTHR22642:SF2">
    <property type="entry name" value="PROTEIN LONG AFTER FAR-RED 3"/>
    <property type="match status" value="1"/>
</dbReference>
<sequence>MIHISRGSRTLDRSATTRDAEVIDRIHVRGVVVPAPGAPAATAFAVSGGKFVAVGSDEDIRALAGPTTEVIDLGGRTVVPGFIETHVHPHMSGMNSVNVDAGSDACPDIGSLIDALAARAAETPAGQPVSASGFDDSLVAEDRGLTAADLDRASVDHPIVVRHLSGHGLYVNSFVLRSKGIDRDTAEPEGGVVVRNPAGEPTGEFREIPAMRLVVSPEDSMPTGEELDEGLRRALARMASVGVTTFHDMFVTPVVIDSYRRLLDRGELPLRARLYAGFGTLEGFTVGDDSDADAHDHLEIGGVKLISDGSIQLHTGALTEPYHDLGGCHCGEMAIPPTDLDEMVRRCHEAGRQVAIHTNGDRAIDLALDAIEKALAAAGGTPLPGGLQHRLEHVQALRDDQIRRMRDLGVSASVFVNHVYYWGDRHRDRFLGPERGSRISPLASISSAQVPFALHCDSPVTPVNPLFTMHTAVNRVTRGGEVLGPEERIDAATALAGYTTSAACLGGESEVKGAIAPGRFADFVVLDGDPTGVEPSAIKDITVLATVVAGRVVYTTDPAFS</sequence>
<gene>
    <name evidence="2" type="ordered locus">REQ_42880</name>
</gene>
<dbReference type="InterPro" id="IPR033932">
    <property type="entry name" value="YtcJ-like"/>
</dbReference>